<dbReference type="PRINTS" id="PR00301">
    <property type="entry name" value="HEATSHOCK70"/>
</dbReference>
<dbReference type="InterPro" id="IPR043129">
    <property type="entry name" value="ATPase_NBD"/>
</dbReference>
<evidence type="ECO:0000256" key="5">
    <source>
        <dbReference type="SAM" id="SignalP"/>
    </source>
</evidence>
<dbReference type="AlphaFoldDB" id="A0A2T0FNG6"/>
<dbReference type="CDD" id="cd10230">
    <property type="entry name" value="ASKHA_NBD_HSP70_HYOU1"/>
    <property type="match status" value="1"/>
</dbReference>
<dbReference type="SUPFAM" id="SSF53067">
    <property type="entry name" value="Actin-like ATPase domain"/>
    <property type="match status" value="2"/>
</dbReference>
<dbReference type="InterPro" id="IPR013126">
    <property type="entry name" value="Hsp_70_fam"/>
</dbReference>
<dbReference type="Pfam" id="PF00012">
    <property type="entry name" value="HSP70"/>
    <property type="match status" value="1"/>
</dbReference>
<feature type="signal peptide" evidence="5">
    <location>
        <begin position="1"/>
        <end position="19"/>
    </location>
</feature>
<keyword evidence="3" id="KW-0143">Chaperone</keyword>
<keyword evidence="6" id="KW-0346">Stress response</keyword>
<gene>
    <name evidence="6" type="ORF">B9G98_04135</name>
</gene>
<dbReference type="PANTHER" id="PTHR45639:SF3">
    <property type="entry name" value="HYPOXIA UP-REGULATED PROTEIN 1"/>
    <property type="match status" value="1"/>
</dbReference>
<accession>A0A2T0FNG6</accession>
<feature type="compositionally biased region" description="Basic and acidic residues" evidence="4">
    <location>
        <begin position="634"/>
        <end position="650"/>
    </location>
</feature>
<sequence>MRWLVGLTLVQAVLCSVLGVDFGAEFTKSALVAPNIPFEIILTQDSKRKDTSGLLFKPVDGEFERVYGTTGHALVSRFPQAAFYYLKQLLGLPVGHEGVSSYQDLNPGVVLSGSTRQSIDLSIASEQIPVEEAVAMTFSDIKRRAQELLDHKFGTGSIKDVAVAIPGHLTMDQRRALVDAIELSGLSLISLVDDGVAVAVNYASTRQFTEDKQYIAVYDMGAQSTTSTLLSVRQEGNNVVIDVEGFGYDTNLGGHAITKVIRDTLVDELSKVAKVSTVDLRTPKILNRLWREAERAKAVLSANTETRVHIESAYKDYNIDLKIERAVLEKACQGLVSRVSGPLQDSFKLFNGDQLQVADLDSVILAGGGTRSPFVQAEIRKMAGDIISKNVNADEAACMGATLRGVGISGIFKSKNITVVDRSPFDYSLTVNGDKKSLFPTGSTLSSTARLNVSVTDELKLELIENGSPILQWSIPSISEAITYLEESSKCVDEPTVDLKFQLDKNRIAQLMWSSVKCNKAITKTNETTTENVETRESSRYLPATPKYMGATPLSSSERQKLLYHMSVLDKADKDRQRKEGLHHELETLLYRLRDLAPELPDIHSLMEWIDEGKGTIVQYAEKLAHAKKIHKDLKPEADPKPESEQKSEPEQQAQKPELDLAKLLTQAGIVVDKTQENWLLQAFTSATAEQIENLKKQLPSLPKDLAEKLLEVIDKLSPHDEL</sequence>
<feature type="region of interest" description="Disordered" evidence="4">
    <location>
        <begin position="634"/>
        <end position="656"/>
    </location>
</feature>
<dbReference type="RefSeq" id="XP_024666460.1">
    <property type="nucleotide sequence ID" value="XM_024810692.1"/>
</dbReference>
<comment type="caution">
    <text evidence="6">The sequence shown here is derived from an EMBL/GenBank/DDBJ whole genome shotgun (WGS) entry which is preliminary data.</text>
</comment>
<reference evidence="6 7" key="1">
    <citation type="submission" date="2017-04" db="EMBL/GenBank/DDBJ databases">
        <title>Genome sequencing of [Candida] sorbophila.</title>
        <authorList>
            <person name="Ahn J.O."/>
        </authorList>
    </citation>
    <scope>NUCLEOTIDE SEQUENCE [LARGE SCALE GENOMIC DNA]</scope>
    <source>
        <strain evidence="6 7">DS02</strain>
    </source>
</reference>
<keyword evidence="1" id="KW-0547">Nucleotide-binding</keyword>
<proteinExistence type="predicted"/>
<evidence type="ECO:0000256" key="4">
    <source>
        <dbReference type="SAM" id="MobiDB-lite"/>
    </source>
</evidence>
<dbReference type="Proteomes" id="UP000238350">
    <property type="component" value="Unassembled WGS sequence"/>
</dbReference>
<evidence type="ECO:0000256" key="2">
    <source>
        <dbReference type="ARBA" id="ARBA00022840"/>
    </source>
</evidence>
<keyword evidence="7" id="KW-1185">Reference proteome</keyword>
<dbReference type="EMBL" id="NDIQ01000022">
    <property type="protein sequence ID" value="PRT56515.1"/>
    <property type="molecule type" value="Genomic_DNA"/>
</dbReference>
<dbReference type="GO" id="GO:0140662">
    <property type="term" value="F:ATP-dependent protein folding chaperone"/>
    <property type="evidence" value="ECO:0007669"/>
    <property type="project" value="InterPro"/>
</dbReference>
<dbReference type="Gene3D" id="3.30.30.30">
    <property type="match status" value="1"/>
</dbReference>
<dbReference type="GO" id="GO:0030968">
    <property type="term" value="P:endoplasmic reticulum unfolded protein response"/>
    <property type="evidence" value="ECO:0007669"/>
    <property type="project" value="TreeGrafter"/>
</dbReference>
<protein>
    <submittedName>
        <fullName evidence="6">Heat shock protein 70 LHS1</fullName>
    </submittedName>
</protein>
<dbReference type="GO" id="GO:0005524">
    <property type="term" value="F:ATP binding"/>
    <property type="evidence" value="ECO:0007669"/>
    <property type="project" value="UniProtKB-KW"/>
</dbReference>
<dbReference type="Gene3D" id="3.30.420.40">
    <property type="match status" value="2"/>
</dbReference>
<dbReference type="Gene3D" id="3.90.640.10">
    <property type="entry name" value="Actin, Chain A, domain 4"/>
    <property type="match status" value="1"/>
</dbReference>
<dbReference type="STRING" id="45607.A0A2T0FNG6"/>
<evidence type="ECO:0000256" key="1">
    <source>
        <dbReference type="ARBA" id="ARBA00022741"/>
    </source>
</evidence>
<evidence type="ECO:0000313" key="7">
    <source>
        <dbReference type="Proteomes" id="UP000238350"/>
    </source>
</evidence>
<dbReference type="OrthoDB" id="10262720at2759"/>
<organism evidence="6 7">
    <name type="scientific">Wickerhamiella sorbophila</name>
    <dbReference type="NCBI Taxonomy" id="45607"/>
    <lineage>
        <taxon>Eukaryota</taxon>
        <taxon>Fungi</taxon>
        <taxon>Dikarya</taxon>
        <taxon>Ascomycota</taxon>
        <taxon>Saccharomycotina</taxon>
        <taxon>Dipodascomycetes</taxon>
        <taxon>Dipodascales</taxon>
        <taxon>Trichomonascaceae</taxon>
        <taxon>Wickerhamiella</taxon>
    </lineage>
</organism>
<feature type="chain" id="PRO_5015516584" evidence="5">
    <location>
        <begin position="20"/>
        <end position="723"/>
    </location>
</feature>
<evidence type="ECO:0000256" key="3">
    <source>
        <dbReference type="ARBA" id="ARBA00023186"/>
    </source>
</evidence>
<name>A0A2T0FNG6_9ASCO</name>
<dbReference type="GeneID" id="36517883"/>
<dbReference type="PANTHER" id="PTHR45639">
    <property type="entry name" value="HSC70CB, ISOFORM G-RELATED"/>
    <property type="match status" value="1"/>
</dbReference>
<dbReference type="GO" id="GO:0034663">
    <property type="term" value="C:endoplasmic reticulum chaperone complex"/>
    <property type="evidence" value="ECO:0007669"/>
    <property type="project" value="TreeGrafter"/>
</dbReference>
<keyword evidence="5" id="KW-0732">Signal</keyword>
<evidence type="ECO:0000313" key="6">
    <source>
        <dbReference type="EMBL" id="PRT56515.1"/>
    </source>
</evidence>
<keyword evidence="2" id="KW-0067">ATP-binding</keyword>